<name>X6N5I5_RETFI</name>
<dbReference type="EMBL" id="ASPP01011526">
    <property type="protein sequence ID" value="ETO21540.1"/>
    <property type="molecule type" value="Genomic_DNA"/>
</dbReference>
<evidence type="ECO:0000313" key="2">
    <source>
        <dbReference type="Proteomes" id="UP000023152"/>
    </source>
</evidence>
<organism evidence="1 2">
    <name type="scientific">Reticulomyxa filosa</name>
    <dbReference type="NCBI Taxonomy" id="46433"/>
    <lineage>
        <taxon>Eukaryota</taxon>
        <taxon>Sar</taxon>
        <taxon>Rhizaria</taxon>
        <taxon>Retaria</taxon>
        <taxon>Foraminifera</taxon>
        <taxon>Monothalamids</taxon>
        <taxon>Reticulomyxidae</taxon>
        <taxon>Reticulomyxa</taxon>
    </lineage>
</organism>
<dbReference type="InterPro" id="IPR036305">
    <property type="entry name" value="RGS_sf"/>
</dbReference>
<dbReference type="Proteomes" id="UP000023152">
    <property type="component" value="Unassembled WGS sequence"/>
</dbReference>
<proteinExistence type="predicted"/>
<dbReference type="AlphaFoldDB" id="X6N5I5"/>
<dbReference type="SUPFAM" id="SSF48097">
    <property type="entry name" value="Regulator of G-protein signaling, RGS"/>
    <property type="match status" value="1"/>
</dbReference>
<reference evidence="1 2" key="1">
    <citation type="journal article" date="2013" name="Curr. Biol.">
        <title>The Genome of the Foraminiferan Reticulomyxa filosa.</title>
        <authorList>
            <person name="Glockner G."/>
            <person name="Hulsmann N."/>
            <person name="Schleicher M."/>
            <person name="Noegel A.A."/>
            <person name="Eichinger L."/>
            <person name="Gallinger C."/>
            <person name="Pawlowski J."/>
            <person name="Sierra R."/>
            <person name="Euteneuer U."/>
            <person name="Pillet L."/>
            <person name="Moustafa A."/>
            <person name="Platzer M."/>
            <person name="Groth M."/>
            <person name="Szafranski K."/>
            <person name="Schliwa M."/>
        </authorList>
    </citation>
    <scope>NUCLEOTIDE SEQUENCE [LARGE SCALE GENOMIC DNA]</scope>
</reference>
<accession>X6N5I5</accession>
<protein>
    <submittedName>
        <fullName evidence="1">Uncharacterized protein</fullName>
    </submittedName>
</protein>
<keyword evidence="2" id="KW-1185">Reference proteome</keyword>
<comment type="caution">
    <text evidence="1">The sequence shown here is derived from an EMBL/GenBank/DDBJ whole genome shotgun (WGS) entry which is preliminary data.</text>
</comment>
<feature type="non-terminal residue" evidence="1">
    <location>
        <position position="116"/>
    </location>
</feature>
<sequence>MFPGDYTEEIQQTLEELFQKASEEMMVKVMKKQAKLQRKIAMKSKTKGSPSVHIPRYLASLDHCLADPVGFHHLAIFTNEKYPTAVPYLEFHRAFQIYRSTLNHKIRKEVAHEICL</sequence>
<evidence type="ECO:0000313" key="1">
    <source>
        <dbReference type="EMBL" id="ETO21540.1"/>
    </source>
</evidence>
<gene>
    <name evidence="1" type="ORF">RFI_15663</name>
</gene>